<sequence>MSTYVSNLESGHKGKTLEERDSIRCSGLNFGVAQWLERWIRRSKDPVILPVVLYGCETWILTLREEQKLRVFENKVLRKIFGAKWDEVTGEWRKLHNAELHVLYSSPDIIRNIKSRRLRWAGHVARIGESRNTYRVLDGRPEGRRPLGRPRWRWEDYIKMDLREVKYDGRTGLILLRIGRPMVGLCEGGNEPPGSLKPIIQDSIVQDAASAMHMDMPDVFRKLMSDGEEVINVTERPRWARTFRNRVHHF</sequence>
<evidence type="ECO:0000313" key="2">
    <source>
        <dbReference type="Proteomes" id="UP001148838"/>
    </source>
</evidence>
<gene>
    <name evidence="1" type="ORF">ANN_25979</name>
</gene>
<evidence type="ECO:0000313" key="1">
    <source>
        <dbReference type="EMBL" id="KAJ4428983.1"/>
    </source>
</evidence>
<keyword evidence="2" id="KW-1185">Reference proteome</keyword>
<comment type="caution">
    <text evidence="1">The sequence shown here is derived from an EMBL/GenBank/DDBJ whole genome shotgun (WGS) entry which is preliminary data.</text>
</comment>
<dbReference type="Proteomes" id="UP001148838">
    <property type="component" value="Unassembled WGS sequence"/>
</dbReference>
<dbReference type="PANTHER" id="PTHR47027:SF20">
    <property type="entry name" value="REVERSE TRANSCRIPTASE-LIKE PROTEIN WITH RNA-DIRECTED DNA POLYMERASE DOMAIN"/>
    <property type="match status" value="1"/>
</dbReference>
<protein>
    <submittedName>
        <fullName evidence="1">Uncharacterized protein</fullName>
    </submittedName>
</protein>
<proteinExistence type="predicted"/>
<dbReference type="PANTHER" id="PTHR47027">
    <property type="entry name" value="REVERSE TRANSCRIPTASE DOMAIN-CONTAINING PROTEIN"/>
    <property type="match status" value="1"/>
</dbReference>
<name>A0ABQ8S4N3_PERAM</name>
<reference evidence="1 2" key="1">
    <citation type="journal article" date="2022" name="Allergy">
        <title>Genome assembly and annotation of Periplaneta americana reveal a comprehensive cockroach allergen profile.</title>
        <authorList>
            <person name="Wang L."/>
            <person name="Xiong Q."/>
            <person name="Saelim N."/>
            <person name="Wang L."/>
            <person name="Nong W."/>
            <person name="Wan A.T."/>
            <person name="Shi M."/>
            <person name="Liu X."/>
            <person name="Cao Q."/>
            <person name="Hui J.H.L."/>
            <person name="Sookrung N."/>
            <person name="Leung T.F."/>
            <person name="Tungtrongchitr A."/>
            <person name="Tsui S.K.W."/>
        </authorList>
    </citation>
    <scope>NUCLEOTIDE SEQUENCE [LARGE SCALE GENOMIC DNA]</scope>
    <source>
        <strain evidence="1">PWHHKU_190912</strain>
    </source>
</reference>
<dbReference type="EMBL" id="JAJSOF020000036">
    <property type="protein sequence ID" value="KAJ4428983.1"/>
    <property type="molecule type" value="Genomic_DNA"/>
</dbReference>
<organism evidence="1 2">
    <name type="scientific">Periplaneta americana</name>
    <name type="common">American cockroach</name>
    <name type="synonym">Blatta americana</name>
    <dbReference type="NCBI Taxonomy" id="6978"/>
    <lineage>
        <taxon>Eukaryota</taxon>
        <taxon>Metazoa</taxon>
        <taxon>Ecdysozoa</taxon>
        <taxon>Arthropoda</taxon>
        <taxon>Hexapoda</taxon>
        <taxon>Insecta</taxon>
        <taxon>Pterygota</taxon>
        <taxon>Neoptera</taxon>
        <taxon>Polyneoptera</taxon>
        <taxon>Dictyoptera</taxon>
        <taxon>Blattodea</taxon>
        <taxon>Blattoidea</taxon>
        <taxon>Blattidae</taxon>
        <taxon>Blattinae</taxon>
        <taxon>Periplaneta</taxon>
    </lineage>
</organism>
<accession>A0ABQ8S4N3</accession>